<feature type="compositionally biased region" description="Low complexity" evidence="2">
    <location>
        <begin position="43"/>
        <end position="52"/>
    </location>
</feature>
<keyword evidence="5" id="KW-1185">Reference proteome</keyword>
<feature type="region of interest" description="Disordered" evidence="2">
    <location>
        <begin position="628"/>
        <end position="699"/>
    </location>
</feature>
<sequence length="699" mass="74477">MRPSLVATILFAATHARQRAQPQLHTPDEKEPPSTQDPRVARANTAGGTTTNELNLRLAGPNVTYTAEFGIGTPPQRFELIISSSTLSALPLHDGSLPPCDSDGCPHETYDSNASNTSEGKENYNVQDGNGKPNGAYGQFFTDTWQVGNAKVGNVSFAATANDAKGQWAAGLGGIMDSQESSRHSLTSAFAVAGLSTTSAYGVWLGDLAGKVGSIVFGGIDTQKFKGTLTRLKTYPLQLDQKKDDRLGVQLSAVLAVSVMGTDVLAFGTQPLLLEFLMGTSGITLPGDLVKDIYKEVGATTDPEREGMAIIPCHMGNSPAYFSFVFSSSAAAGDGPTGAASPPRGPTVNVFMASLAMPYHLDAQSVSGDMFNDPANPTCTFAIIQGTDSFGLGEAFMRSTSEGFQHWETARPPPATNGTGTDDDDDDDDDAQSSSKGLTIGLGAGLPCGAVAVLTGFMAYWRIKLKRPLPILKHFSKRRWINPYATELEVKHPQPDAAEVVGFPWAFDRPVGWTGLNAPVHLVELGGDYFYHQPHSSYNPRRQDTPSSSTAVDTEEARSAIARRESMIIPGGVSAMTSPMDGGGLTARDSDSYMARATISPLRMSFIPGPDRIDIGVLADHPENLKDGIPKFPEERKSNNGVAADHGNEAFSQQGVGHEARTVDDREDIARRTPSYTTRPSGNSPRPLTTPTSPGPKWL</sequence>
<reference evidence="4 5" key="1">
    <citation type="submission" date="2023-01" db="EMBL/GenBank/DDBJ databases">
        <title>Analysis of 21 Apiospora genomes using comparative genomics revels a genus with tremendous synthesis potential of carbohydrate active enzymes and secondary metabolites.</title>
        <authorList>
            <person name="Sorensen T."/>
        </authorList>
    </citation>
    <scope>NUCLEOTIDE SEQUENCE [LARGE SCALE GENOMIC DNA]</scope>
    <source>
        <strain evidence="4 5">CBS 83171</strain>
    </source>
</reference>
<feature type="region of interest" description="Disordered" evidence="2">
    <location>
        <begin position="403"/>
        <end position="436"/>
    </location>
</feature>
<evidence type="ECO:0000256" key="2">
    <source>
        <dbReference type="SAM" id="MobiDB-lite"/>
    </source>
</evidence>
<feature type="compositionally biased region" description="Acidic residues" evidence="2">
    <location>
        <begin position="421"/>
        <end position="431"/>
    </location>
</feature>
<evidence type="ECO:0000256" key="1">
    <source>
        <dbReference type="ARBA" id="ARBA00007447"/>
    </source>
</evidence>
<dbReference type="Pfam" id="PF00026">
    <property type="entry name" value="Asp"/>
    <property type="match status" value="1"/>
</dbReference>
<dbReference type="PANTHER" id="PTHR47966:SF65">
    <property type="entry name" value="ASPARTIC-TYPE ENDOPEPTIDASE"/>
    <property type="match status" value="1"/>
</dbReference>
<feature type="compositionally biased region" description="Polar residues" evidence="2">
    <location>
        <begin position="674"/>
        <end position="692"/>
    </location>
</feature>
<dbReference type="SUPFAM" id="SSF50630">
    <property type="entry name" value="Acid proteases"/>
    <property type="match status" value="1"/>
</dbReference>
<accession>A0ABR1VDP5</accession>
<evidence type="ECO:0000313" key="5">
    <source>
        <dbReference type="Proteomes" id="UP001446871"/>
    </source>
</evidence>
<gene>
    <name evidence="4" type="ORF">PG996_007563</name>
</gene>
<organism evidence="4 5">
    <name type="scientific">Apiospora saccharicola</name>
    <dbReference type="NCBI Taxonomy" id="335842"/>
    <lineage>
        <taxon>Eukaryota</taxon>
        <taxon>Fungi</taxon>
        <taxon>Dikarya</taxon>
        <taxon>Ascomycota</taxon>
        <taxon>Pezizomycotina</taxon>
        <taxon>Sordariomycetes</taxon>
        <taxon>Xylariomycetidae</taxon>
        <taxon>Amphisphaeriales</taxon>
        <taxon>Apiosporaceae</taxon>
        <taxon>Apiospora</taxon>
    </lineage>
</organism>
<dbReference type="PROSITE" id="PS51767">
    <property type="entry name" value="PEPTIDASE_A1"/>
    <property type="match status" value="1"/>
</dbReference>
<dbReference type="Proteomes" id="UP001446871">
    <property type="component" value="Unassembled WGS sequence"/>
</dbReference>
<evidence type="ECO:0000313" key="4">
    <source>
        <dbReference type="EMBL" id="KAK8068451.1"/>
    </source>
</evidence>
<dbReference type="InterPro" id="IPR021109">
    <property type="entry name" value="Peptidase_aspartic_dom_sf"/>
</dbReference>
<evidence type="ECO:0000259" key="3">
    <source>
        <dbReference type="PROSITE" id="PS51767"/>
    </source>
</evidence>
<protein>
    <recommendedName>
        <fullName evidence="3">Peptidase A1 domain-containing protein</fullName>
    </recommendedName>
</protein>
<dbReference type="PANTHER" id="PTHR47966">
    <property type="entry name" value="BETA-SITE APP-CLEAVING ENZYME, ISOFORM A-RELATED"/>
    <property type="match status" value="1"/>
</dbReference>
<dbReference type="InterPro" id="IPR001461">
    <property type="entry name" value="Aspartic_peptidase_A1"/>
</dbReference>
<feature type="region of interest" description="Disordered" evidence="2">
    <location>
        <begin position="101"/>
        <end position="130"/>
    </location>
</feature>
<feature type="compositionally biased region" description="Basic and acidic residues" evidence="2">
    <location>
        <begin position="658"/>
        <end position="671"/>
    </location>
</feature>
<comment type="caution">
    <text evidence="4">The sequence shown here is derived from an EMBL/GenBank/DDBJ whole genome shotgun (WGS) entry which is preliminary data.</text>
</comment>
<feature type="compositionally biased region" description="Polar residues" evidence="2">
    <location>
        <begin position="111"/>
        <end position="128"/>
    </location>
</feature>
<feature type="region of interest" description="Disordered" evidence="2">
    <location>
        <begin position="16"/>
        <end position="54"/>
    </location>
</feature>
<proteinExistence type="inferred from homology"/>
<dbReference type="InterPro" id="IPR033121">
    <property type="entry name" value="PEPTIDASE_A1"/>
</dbReference>
<dbReference type="EMBL" id="JAQQWM010000004">
    <property type="protein sequence ID" value="KAK8068451.1"/>
    <property type="molecule type" value="Genomic_DNA"/>
</dbReference>
<dbReference type="Gene3D" id="2.40.70.10">
    <property type="entry name" value="Acid Proteases"/>
    <property type="match status" value="2"/>
</dbReference>
<comment type="similarity">
    <text evidence="1">Belongs to the peptidase A1 family.</text>
</comment>
<feature type="domain" description="Peptidase A1" evidence="3">
    <location>
        <begin position="65"/>
        <end position="415"/>
    </location>
</feature>
<feature type="compositionally biased region" description="Basic and acidic residues" evidence="2">
    <location>
        <begin position="628"/>
        <end position="638"/>
    </location>
</feature>
<name>A0ABR1VDP5_9PEZI</name>